<dbReference type="Proteomes" id="UP001162131">
    <property type="component" value="Unassembled WGS sequence"/>
</dbReference>
<comment type="subcellular location">
    <subcellularLocation>
        <location evidence="1">Membrane</location>
        <topology evidence="1">Multi-pass membrane protein</topology>
    </subcellularLocation>
</comment>
<evidence type="ECO:0000256" key="6">
    <source>
        <dbReference type="ARBA" id="ARBA00023136"/>
    </source>
</evidence>
<comment type="caution">
    <text evidence="8">The sequence shown here is derived from an EMBL/GenBank/DDBJ whole genome shotgun (WGS) entry which is preliminary data.</text>
</comment>
<organism evidence="8 9">
    <name type="scientific">Blepharisma stoltei</name>
    <dbReference type="NCBI Taxonomy" id="1481888"/>
    <lineage>
        <taxon>Eukaryota</taxon>
        <taxon>Sar</taxon>
        <taxon>Alveolata</taxon>
        <taxon>Ciliophora</taxon>
        <taxon>Postciliodesmatophora</taxon>
        <taxon>Heterotrichea</taxon>
        <taxon>Heterotrichida</taxon>
        <taxon>Blepharismidae</taxon>
        <taxon>Blepharisma</taxon>
    </lineage>
</organism>
<evidence type="ECO:0000256" key="4">
    <source>
        <dbReference type="ARBA" id="ARBA00022692"/>
    </source>
</evidence>
<dbReference type="PANTHER" id="PTHR31585">
    <property type="entry name" value="FOLATE-BIOPTERIN TRANSPORTER 1, CHLOROPLASTIC"/>
    <property type="match status" value="1"/>
</dbReference>
<reference evidence="8" key="1">
    <citation type="submission" date="2021-09" db="EMBL/GenBank/DDBJ databases">
        <authorList>
            <consortium name="AG Swart"/>
            <person name="Singh M."/>
            <person name="Singh A."/>
            <person name="Seah K."/>
            <person name="Emmerich C."/>
        </authorList>
    </citation>
    <scope>NUCLEOTIDE SEQUENCE</scope>
    <source>
        <strain evidence="8">ATCC30299</strain>
    </source>
</reference>
<accession>A0AAU9IFK8</accession>
<feature type="transmembrane region" description="Helical" evidence="7">
    <location>
        <begin position="311"/>
        <end position="330"/>
    </location>
</feature>
<keyword evidence="6 7" id="KW-0472">Membrane</keyword>
<dbReference type="Gene3D" id="1.20.1250.20">
    <property type="entry name" value="MFS general substrate transporter like domains"/>
    <property type="match status" value="1"/>
</dbReference>
<keyword evidence="4 7" id="KW-0812">Transmembrane</keyword>
<feature type="transmembrane region" description="Helical" evidence="7">
    <location>
        <begin position="276"/>
        <end position="299"/>
    </location>
</feature>
<dbReference type="CDD" id="cd17484">
    <property type="entry name" value="MFS_FBT"/>
    <property type="match status" value="1"/>
</dbReference>
<feature type="transmembrane region" description="Helical" evidence="7">
    <location>
        <begin position="195"/>
        <end position="215"/>
    </location>
</feature>
<comment type="similarity">
    <text evidence="2">Belongs to the major facilitator superfamily. Folate-biopterin transporter (TC 2.A.71) family.</text>
</comment>
<evidence type="ECO:0000256" key="3">
    <source>
        <dbReference type="ARBA" id="ARBA00022448"/>
    </source>
</evidence>
<evidence type="ECO:0000256" key="2">
    <source>
        <dbReference type="ARBA" id="ARBA00007015"/>
    </source>
</evidence>
<feature type="transmembrane region" description="Helical" evidence="7">
    <location>
        <begin position="416"/>
        <end position="437"/>
    </location>
</feature>
<feature type="transmembrane region" description="Helical" evidence="7">
    <location>
        <begin position="104"/>
        <end position="123"/>
    </location>
</feature>
<dbReference type="InterPro" id="IPR039309">
    <property type="entry name" value="BT1"/>
</dbReference>
<evidence type="ECO:0000256" key="7">
    <source>
        <dbReference type="SAM" id="Phobius"/>
    </source>
</evidence>
<dbReference type="SUPFAM" id="SSF103473">
    <property type="entry name" value="MFS general substrate transporter"/>
    <property type="match status" value="1"/>
</dbReference>
<sequence length="454" mass="50461">MEQTTSPTAWYNPKIHVERLCRWHLHMQSTFGNTTLIVLFLVYFAQGLRNFITLAITLFYKDILELPPDATQFLKSLIWIAWYIKPIFGLLSDNIPIFGYHRKSYLFLSGIMGIVAYIGMLFIETELESVILLMISEVGQCIADIIADAIMVEASRKDLEVGSGRLQSYCWFSFALGGLIGGTLGGMALDYMSPQHVLACLVVCPMILLVVSICIKENNDKTHLSWATILEKLRKVGKAFTDSAILKALLVIFIARSCSPSFSELMSYFMRDELKFSATFMSFLTTLSYFMLALGSILYGKFIVNWEFSSALGVGQILLTFLGGVDILLVTKSYKNIGASPYYFVLGGDAFGSVIEYTFRKLPMLVLGGQLCPLGIEATLFSLFASASNFGVSVASTEGAFIMKMTGINSSSNKNIWILFAIAALSHLLLFPFLRLLPKKGKADEQNDLKEPLI</sequence>
<feature type="transmembrane region" description="Helical" evidence="7">
    <location>
        <begin position="36"/>
        <end position="60"/>
    </location>
</feature>
<feature type="transmembrane region" description="Helical" evidence="7">
    <location>
        <begin position="342"/>
        <end position="359"/>
    </location>
</feature>
<evidence type="ECO:0000256" key="1">
    <source>
        <dbReference type="ARBA" id="ARBA00004141"/>
    </source>
</evidence>
<dbReference type="AlphaFoldDB" id="A0AAU9IFK8"/>
<protein>
    <submittedName>
        <fullName evidence="8">Uncharacterized protein</fullName>
    </submittedName>
</protein>
<name>A0AAU9IFK8_9CILI</name>
<feature type="transmembrane region" description="Helical" evidence="7">
    <location>
        <begin position="371"/>
        <end position="396"/>
    </location>
</feature>
<keyword evidence="3" id="KW-0813">Transport</keyword>
<dbReference type="PANTHER" id="PTHR31585:SF6">
    <property type="entry name" value="FOLATE-BIOPTERIN TRANSPORTER 2-RELATED"/>
    <property type="match status" value="1"/>
</dbReference>
<evidence type="ECO:0000256" key="5">
    <source>
        <dbReference type="ARBA" id="ARBA00022989"/>
    </source>
</evidence>
<dbReference type="InterPro" id="IPR036259">
    <property type="entry name" value="MFS_trans_sf"/>
</dbReference>
<gene>
    <name evidence="8" type="ORF">BSTOLATCC_MIC1381</name>
</gene>
<evidence type="ECO:0000313" key="8">
    <source>
        <dbReference type="EMBL" id="CAG9310539.1"/>
    </source>
</evidence>
<evidence type="ECO:0000313" key="9">
    <source>
        <dbReference type="Proteomes" id="UP001162131"/>
    </source>
</evidence>
<keyword evidence="5 7" id="KW-1133">Transmembrane helix</keyword>
<dbReference type="EMBL" id="CAJZBQ010000002">
    <property type="protein sequence ID" value="CAG9310539.1"/>
    <property type="molecule type" value="Genomic_DNA"/>
</dbReference>
<dbReference type="GO" id="GO:0016020">
    <property type="term" value="C:membrane"/>
    <property type="evidence" value="ECO:0007669"/>
    <property type="project" value="UniProtKB-SubCell"/>
</dbReference>
<keyword evidence="9" id="KW-1185">Reference proteome</keyword>
<dbReference type="Pfam" id="PF03092">
    <property type="entry name" value="BT1"/>
    <property type="match status" value="1"/>
</dbReference>
<feature type="transmembrane region" description="Helical" evidence="7">
    <location>
        <begin position="72"/>
        <end position="92"/>
    </location>
</feature>
<proteinExistence type="inferred from homology"/>